<evidence type="ECO:0000313" key="2">
    <source>
        <dbReference type="Proteomes" id="UP000475070"/>
    </source>
</evidence>
<evidence type="ECO:0000313" key="1">
    <source>
        <dbReference type="EMBL" id="NAG22541.1"/>
    </source>
</evidence>
<dbReference type="Proteomes" id="UP000475070">
    <property type="component" value="Unassembled WGS sequence"/>
</dbReference>
<organism evidence="1 2">
    <name type="scientific">Escherichia coli</name>
    <dbReference type="NCBI Taxonomy" id="562"/>
    <lineage>
        <taxon>Bacteria</taxon>
        <taxon>Pseudomonadati</taxon>
        <taxon>Pseudomonadota</taxon>
        <taxon>Gammaproteobacteria</taxon>
        <taxon>Enterobacterales</taxon>
        <taxon>Enterobacteriaceae</taxon>
        <taxon>Escherichia</taxon>
    </lineage>
</organism>
<keyword evidence="1" id="KW-0067">ATP-binding</keyword>
<keyword evidence="1" id="KW-0378">Hydrolase</keyword>
<dbReference type="Gene3D" id="1.10.10.10">
    <property type="entry name" value="Winged helix-like DNA-binding domain superfamily/Winged helix DNA-binding domain"/>
    <property type="match status" value="1"/>
</dbReference>
<accession>A0A6L9ABQ3</accession>
<comment type="caution">
    <text evidence="1">The sequence shown here is derived from an EMBL/GenBank/DDBJ whole genome shotgun (WGS) entry which is preliminary data.</text>
</comment>
<reference evidence="1 2" key="1">
    <citation type="journal article" date="2019" name="Nat. Med.">
        <title>A library of human gut bacterial isolates paired with longitudinal multiomics data enables mechanistic microbiome research.</title>
        <authorList>
            <person name="Poyet M."/>
            <person name="Groussin M."/>
            <person name="Gibbons S.M."/>
            <person name="Avila-Pacheco J."/>
            <person name="Jiang X."/>
            <person name="Kearney S.M."/>
            <person name="Perrotta A.R."/>
            <person name="Berdy B."/>
            <person name="Zhao S."/>
            <person name="Lieberman T.D."/>
            <person name="Swanson P.K."/>
            <person name="Smith M."/>
            <person name="Roesemann S."/>
            <person name="Alexander J.E."/>
            <person name="Rich S.A."/>
            <person name="Livny J."/>
            <person name="Vlamakis H."/>
            <person name="Clish C."/>
            <person name="Bullock K."/>
            <person name="Deik A."/>
            <person name="Scott J."/>
            <person name="Pierce K.A."/>
            <person name="Xavier R.J."/>
            <person name="Alm E.J."/>
        </authorList>
    </citation>
    <scope>NUCLEOTIDE SEQUENCE [LARGE SCALE GENOMIC DNA]</scope>
    <source>
        <strain evidence="1 2">BIOML-A112</strain>
    </source>
</reference>
<dbReference type="InterPro" id="IPR036388">
    <property type="entry name" value="WH-like_DNA-bd_sf"/>
</dbReference>
<dbReference type="AlphaFoldDB" id="A0A6L9ABQ3"/>
<name>A0A6L9ABQ3_ECOLX</name>
<dbReference type="GO" id="GO:0004386">
    <property type="term" value="F:helicase activity"/>
    <property type="evidence" value="ECO:0007669"/>
    <property type="project" value="UniProtKB-KW"/>
</dbReference>
<proteinExistence type="predicted"/>
<keyword evidence="1" id="KW-0347">Helicase</keyword>
<dbReference type="EMBL" id="WXKQ01000145">
    <property type="protein sequence ID" value="NAG22541.1"/>
    <property type="molecule type" value="Genomic_DNA"/>
</dbReference>
<dbReference type="CDD" id="cd06223">
    <property type="entry name" value="PRTases_typeI"/>
    <property type="match status" value="1"/>
</dbReference>
<dbReference type="InterPro" id="IPR029057">
    <property type="entry name" value="PRTase-like"/>
</dbReference>
<gene>
    <name evidence="1" type="ORF">GUC01_26800</name>
</gene>
<protein>
    <submittedName>
        <fullName evidence="1">ATP-dependent DNA helicase RecQ</fullName>
    </submittedName>
</protein>
<keyword evidence="1" id="KW-0547">Nucleotide-binding</keyword>
<sequence length="365" mass="40471">MGRAGRAIDSAVGILLCGGEDRAIHQFFRESAFPAEAQIHEILNVLSENDGLTLRGIEQRTNLRYGQIEKALKLLVAENPSPVVYTEKLWRRTIVSFSPDHERINHLMNQRKSELADVESYITTKECKMQFLRRALDEPSAERCGKCSSCLQHPLLSPDIDSGLLHAANLFIKHADLPLNLNKQVAAGAFTQYGFKGNLPAGLQGSTGRILSRWGDSGWGKQVAQEKKTGRLSDELVEACAEMVRQRWNPHPEPTWVCCVPSLRHLDLVPDFARRLAAKLGLPFIDAIEKVVDNPPQKMQQNRFHQCQNLDGAFVITPPLMPGPALLVDDIVDSAWTLTVLTALLRQAGCPTVYPLALASTSVKN</sequence>
<dbReference type="SUPFAM" id="SSF53271">
    <property type="entry name" value="PRTase-like"/>
    <property type="match status" value="1"/>
</dbReference>
<dbReference type="Gene3D" id="3.40.50.2020">
    <property type="match status" value="1"/>
</dbReference>
<dbReference type="InterPro" id="IPR000836">
    <property type="entry name" value="PRTase_dom"/>
</dbReference>